<comment type="similarity">
    <text evidence="1">Belongs to the AHA1 family.</text>
</comment>
<organism evidence="3 4">
    <name type="scientific">Jiangella aurantiaca</name>
    <dbReference type="NCBI Taxonomy" id="2530373"/>
    <lineage>
        <taxon>Bacteria</taxon>
        <taxon>Bacillati</taxon>
        <taxon>Actinomycetota</taxon>
        <taxon>Actinomycetes</taxon>
        <taxon>Jiangellales</taxon>
        <taxon>Jiangellaceae</taxon>
        <taxon>Jiangella</taxon>
    </lineage>
</organism>
<evidence type="ECO:0000313" key="3">
    <source>
        <dbReference type="EMBL" id="TDD68747.1"/>
    </source>
</evidence>
<dbReference type="EMBL" id="SMLB01000018">
    <property type="protein sequence ID" value="TDD68747.1"/>
    <property type="molecule type" value="Genomic_DNA"/>
</dbReference>
<feature type="domain" description="Activator of Hsp90 ATPase homologue 1/2-like C-terminal" evidence="2">
    <location>
        <begin position="16"/>
        <end position="142"/>
    </location>
</feature>
<accession>A0A4V2YS37</accession>
<evidence type="ECO:0000256" key="1">
    <source>
        <dbReference type="ARBA" id="ARBA00006817"/>
    </source>
</evidence>
<dbReference type="InterPro" id="IPR013538">
    <property type="entry name" value="ASHA1/2-like_C"/>
</dbReference>
<dbReference type="RefSeq" id="WP_132103928.1">
    <property type="nucleotide sequence ID" value="NZ_SMLB01000018.1"/>
</dbReference>
<reference evidence="3 4" key="1">
    <citation type="submission" date="2019-02" db="EMBL/GenBank/DDBJ databases">
        <title>Draft genome sequences of novel Actinobacteria.</title>
        <authorList>
            <person name="Sahin N."/>
            <person name="Ay H."/>
            <person name="Saygin H."/>
        </authorList>
    </citation>
    <scope>NUCLEOTIDE SEQUENCE [LARGE SCALE GENOMIC DNA]</scope>
    <source>
        <strain evidence="3 4">8K307</strain>
    </source>
</reference>
<sequence length="150" mass="16210">MTDRTSIELDQFYPHAPELVWRALTTPELLARWLMPPDGFEPRVGARFTMAAKPIEAVGFSGTVACEVLELVEPELLSFSWDDAAAAQPSGWVVSFALRPEGRGTRLLFAHRGFDPDSPTAQLSRTIMGGGWRRILAALGEAAADGGNGA</sequence>
<dbReference type="CDD" id="cd07814">
    <property type="entry name" value="SRPBCC_CalC_Aha1-like"/>
    <property type="match status" value="1"/>
</dbReference>
<name>A0A4V2YS37_9ACTN</name>
<protein>
    <submittedName>
        <fullName evidence="3">SRPBCC domain-containing protein</fullName>
    </submittedName>
</protein>
<comment type="caution">
    <text evidence="3">The sequence shown here is derived from an EMBL/GenBank/DDBJ whole genome shotgun (WGS) entry which is preliminary data.</text>
</comment>
<dbReference type="AlphaFoldDB" id="A0A4V2YS37"/>
<dbReference type="Pfam" id="PF08327">
    <property type="entry name" value="AHSA1"/>
    <property type="match status" value="1"/>
</dbReference>
<dbReference type="SUPFAM" id="SSF55961">
    <property type="entry name" value="Bet v1-like"/>
    <property type="match status" value="1"/>
</dbReference>
<dbReference type="OrthoDB" id="9803476at2"/>
<proteinExistence type="inferred from homology"/>
<dbReference type="InterPro" id="IPR023393">
    <property type="entry name" value="START-like_dom_sf"/>
</dbReference>
<gene>
    <name evidence="3" type="ORF">E1262_14900</name>
</gene>
<evidence type="ECO:0000313" key="4">
    <source>
        <dbReference type="Proteomes" id="UP000295217"/>
    </source>
</evidence>
<dbReference type="Gene3D" id="3.30.530.20">
    <property type="match status" value="1"/>
</dbReference>
<dbReference type="Proteomes" id="UP000295217">
    <property type="component" value="Unassembled WGS sequence"/>
</dbReference>
<evidence type="ECO:0000259" key="2">
    <source>
        <dbReference type="Pfam" id="PF08327"/>
    </source>
</evidence>
<keyword evidence="4" id="KW-1185">Reference proteome</keyword>